<keyword evidence="1" id="KW-0732">Signal</keyword>
<dbReference type="RefSeq" id="WP_140003751.1">
    <property type="nucleotide sequence ID" value="NZ_CP040946.1"/>
</dbReference>
<dbReference type="OrthoDB" id="8537394at2"/>
<reference evidence="3" key="1">
    <citation type="journal article" date="2019" name="ISME J.">
        <title>Evolution in action: habitat transition from sediment to the pelagial leads to genome streamlining in Methylophilaceae.</title>
        <authorList>
            <person name="Salcher M."/>
            <person name="Schaefle D."/>
            <person name="Kaspar M."/>
            <person name="Neuenschwander S.M."/>
            <person name="Ghai R."/>
        </authorList>
    </citation>
    <scope>NUCLEOTIDE SEQUENCE [LARGE SCALE GENOMIC DNA]</scope>
    <source>
        <strain evidence="3">MMS-M-51</strain>
    </source>
</reference>
<gene>
    <name evidence="2" type="ORF">FIU01_07690</name>
</gene>
<organism evidence="2 3">
    <name type="scientific">Methylophilus medardicus</name>
    <dbReference type="NCBI Taxonomy" id="2588534"/>
    <lineage>
        <taxon>Bacteria</taxon>
        <taxon>Pseudomonadati</taxon>
        <taxon>Pseudomonadota</taxon>
        <taxon>Betaproteobacteria</taxon>
        <taxon>Nitrosomonadales</taxon>
        <taxon>Methylophilaceae</taxon>
        <taxon>Methylophilus</taxon>
    </lineage>
</organism>
<dbReference type="KEGG" id="mmec:FIU01_07690"/>
<sequence length="85" mass="9347">MRTFTTAVTMILGLSFGVAVQASENNSGEKVQNVHHVHFLGKRPYQPVVLAKADAEQAWVGATLRVDQTNTQQVLKMHALGKRAF</sequence>
<evidence type="ECO:0000256" key="1">
    <source>
        <dbReference type="SAM" id="SignalP"/>
    </source>
</evidence>
<dbReference type="Proteomes" id="UP000311008">
    <property type="component" value="Chromosome"/>
</dbReference>
<evidence type="ECO:0000313" key="2">
    <source>
        <dbReference type="EMBL" id="QDC44420.1"/>
    </source>
</evidence>
<accession>A0A5B8CTJ3</accession>
<dbReference type="EMBL" id="CP040946">
    <property type="protein sequence ID" value="QDC44420.1"/>
    <property type="molecule type" value="Genomic_DNA"/>
</dbReference>
<protein>
    <submittedName>
        <fullName evidence="2">Uncharacterized protein</fullName>
    </submittedName>
</protein>
<evidence type="ECO:0000313" key="3">
    <source>
        <dbReference type="Proteomes" id="UP000311008"/>
    </source>
</evidence>
<name>A0A5B8CTJ3_9PROT</name>
<keyword evidence="3" id="KW-1185">Reference proteome</keyword>
<feature type="chain" id="PRO_5022860809" evidence="1">
    <location>
        <begin position="23"/>
        <end position="85"/>
    </location>
</feature>
<proteinExistence type="predicted"/>
<dbReference type="AlphaFoldDB" id="A0A5B8CTJ3"/>
<feature type="signal peptide" evidence="1">
    <location>
        <begin position="1"/>
        <end position="22"/>
    </location>
</feature>